<evidence type="ECO:0000313" key="5">
    <source>
        <dbReference type="Proteomes" id="UP000664203"/>
    </source>
</evidence>
<organism evidence="4 5">
    <name type="scientific">Alectoria fallacina</name>
    <dbReference type="NCBI Taxonomy" id="1903189"/>
    <lineage>
        <taxon>Eukaryota</taxon>
        <taxon>Fungi</taxon>
        <taxon>Dikarya</taxon>
        <taxon>Ascomycota</taxon>
        <taxon>Pezizomycotina</taxon>
        <taxon>Lecanoromycetes</taxon>
        <taxon>OSLEUM clade</taxon>
        <taxon>Lecanoromycetidae</taxon>
        <taxon>Lecanorales</taxon>
        <taxon>Lecanorineae</taxon>
        <taxon>Parmeliaceae</taxon>
        <taxon>Alectoria</taxon>
    </lineage>
</organism>
<comment type="caution">
    <text evidence="4">The sequence shown here is derived from an EMBL/GenBank/DDBJ whole genome shotgun (WGS) entry which is preliminary data.</text>
</comment>
<dbReference type="SUPFAM" id="SSF52266">
    <property type="entry name" value="SGNH hydrolase"/>
    <property type="match status" value="1"/>
</dbReference>
<reference evidence="4" key="1">
    <citation type="submission" date="2021-03" db="EMBL/GenBank/DDBJ databases">
        <authorList>
            <person name="Tagirdzhanova G."/>
        </authorList>
    </citation>
    <scope>NUCLEOTIDE SEQUENCE</scope>
</reference>
<evidence type="ECO:0000256" key="2">
    <source>
        <dbReference type="SAM" id="MobiDB-lite"/>
    </source>
</evidence>
<dbReference type="AlphaFoldDB" id="A0A8H3G457"/>
<dbReference type="PANTHER" id="PTHR45648:SF85">
    <property type="entry name" value="A, PUTATIVE (AFU_ORTHOLOGUE AFUA_2G10760)-RELATED"/>
    <property type="match status" value="1"/>
</dbReference>
<dbReference type="GO" id="GO:0016788">
    <property type="term" value="F:hydrolase activity, acting on ester bonds"/>
    <property type="evidence" value="ECO:0007669"/>
    <property type="project" value="InterPro"/>
</dbReference>
<evidence type="ECO:0000313" key="4">
    <source>
        <dbReference type="EMBL" id="CAF9936243.1"/>
    </source>
</evidence>
<keyword evidence="3" id="KW-0472">Membrane</keyword>
<dbReference type="Proteomes" id="UP000664203">
    <property type="component" value="Unassembled WGS sequence"/>
</dbReference>
<dbReference type="OrthoDB" id="1600564at2759"/>
<feature type="transmembrane region" description="Helical" evidence="3">
    <location>
        <begin position="15"/>
        <end position="36"/>
    </location>
</feature>
<dbReference type="InterPro" id="IPR001087">
    <property type="entry name" value="GDSL"/>
</dbReference>
<sequence>MRSGVPVRISSQLTYIPGVIILVLTLLVFYTSLVAFRKPSYTSAPQTQQHDSHWKGWANIDTIFSFGDSYTATGFNLNQKQPCPEDPFGNPTYDPISPYLKWIHYLTMTYNDSKVETYNFAVQGATVDQTLINRGSAFSTQEGEKFLPNYDGQGNQTVGGDNDIAVGKRKNRNSSSKSGPLATWAPETTLFSVWFGINDIVFSNRSEALFDRIFESYSRTLDQLHTAGARNFLLLNVPPIHRGPNQPNDSSLPKSIPSWNARLAALATIFGSMNPETSVFLYDTYGLFNKILDGPEDFEQTRHLGNLRDQCDKYVKKLASQEMYERECGLPYDQYFWRDGLHVTFPVHRVLAERVAGLLRGWQSR</sequence>
<feature type="region of interest" description="Disordered" evidence="2">
    <location>
        <begin position="148"/>
        <end position="180"/>
    </location>
</feature>
<dbReference type="InterPro" id="IPR036514">
    <property type="entry name" value="SGNH_hydro_sf"/>
</dbReference>
<keyword evidence="1" id="KW-0378">Hydrolase</keyword>
<accession>A0A8H3G457</accession>
<gene>
    <name evidence="4" type="ORF">ALECFALPRED_006741</name>
</gene>
<evidence type="ECO:0000256" key="3">
    <source>
        <dbReference type="SAM" id="Phobius"/>
    </source>
</evidence>
<dbReference type="Pfam" id="PF00657">
    <property type="entry name" value="Lipase_GDSL"/>
    <property type="match status" value="1"/>
</dbReference>
<dbReference type="EMBL" id="CAJPDR010000437">
    <property type="protein sequence ID" value="CAF9936243.1"/>
    <property type="molecule type" value="Genomic_DNA"/>
</dbReference>
<protein>
    <submittedName>
        <fullName evidence="4">Uncharacterized protein</fullName>
    </submittedName>
</protein>
<keyword evidence="3" id="KW-0812">Transmembrane</keyword>
<evidence type="ECO:0000256" key="1">
    <source>
        <dbReference type="ARBA" id="ARBA00022801"/>
    </source>
</evidence>
<dbReference type="PANTHER" id="PTHR45648">
    <property type="entry name" value="GDSL LIPASE/ACYLHYDROLASE FAMILY PROTEIN (AFU_ORTHOLOGUE AFUA_4G14700)"/>
    <property type="match status" value="1"/>
</dbReference>
<name>A0A8H3G457_9LECA</name>
<keyword evidence="5" id="KW-1185">Reference proteome</keyword>
<keyword evidence="3" id="KW-1133">Transmembrane helix</keyword>
<proteinExistence type="predicted"/>
<dbReference type="InterPro" id="IPR051058">
    <property type="entry name" value="GDSL_Est/Lipase"/>
</dbReference>
<dbReference type="Gene3D" id="3.40.50.1110">
    <property type="entry name" value="SGNH hydrolase"/>
    <property type="match status" value="1"/>
</dbReference>